<dbReference type="PANTHER" id="PTHR43078:SF6">
    <property type="entry name" value="UDP-GLUCURONIC ACID DECARBOXYLASE 1"/>
    <property type="match status" value="1"/>
</dbReference>
<gene>
    <name evidence="14" type="ORF">ATO10_15180</name>
</gene>
<evidence type="ECO:0000256" key="2">
    <source>
        <dbReference type="ARBA" id="ARBA00004323"/>
    </source>
</evidence>
<dbReference type="EMBL" id="AQQY01000014">
    <property type="protein sequence ID" value="KCV80874.1"/>
    <property type="molecule type" value="Genomic_DNA"/>
</dbReference>
<dbReference type="GO" id="GO:0048040">
    <property type="term" value="F:UDP-glucuronate decarboxylase activity"/>
    <property type="evidence" value="ECO:0007669"/>
    <property type="project" value="TreeGrafter"/>
</dbReference>
<dbReference type="AlphaFoldDB" id="A0A058ZGW5"/>
<keyword evidence="9" id="KW-0472">Membrane</keyword>
<comment type="cofactor">
    <cofactor evidence="1">
        <name>NAD(+)</name>
        <dbReference type="ChEBI" id="CHEBI:57540"/>
    </cofactor>
</comment>
<comment type="subcellular location">
    <subcellularLocation>
        <location evidence="2">Golgi apparatus membrane</location>
        <topology evidence="2">Single-pass type II membrane protein</topology>
    </subcellularLocation>
    <subcellularLocation>
        <location evidence="12">Golgi apparatus</location>
        <location evidence="12">Golgi stack membrane</location>
    </subcellularLocation>
</comment>
<comment type="caution">
    <text evidence="14">The sequence shown here is derived from an EMBL/GenBank/DDBJ whole genome shotgun (WGS) entry which is preliminary data.</text>
</comment>
<sequence>MKDSDWNGQVIGLKRGAKPSRKTILITGGAGFLGSHLCRRLLTAETRIICVDNLLSGRISNIAPLLQDPNFTFIEHDVINPLWLDGPVDEIYNMACAASPPRYQADPIHTFKTSALGAINLLDLAQEKGARILQASTSEVYGDPNVSPQPEDYFGNVNTFGPRSCYDEGKRSAETLFHDYAERCDVPTKIARIFNTYGPNMRASDGRVISNFVIQALEGAPITIYGEGQQTRSFCYVDDLVDGLIRLMGSPAEVNFPVNLGNPLEFTIKELAYQVLRQTGSRSSLVYKPLPQDDPKQRRPDITRAKTLLSWQPQIALEDGLRNIIRYFEEELARKAAASLVGE</sequence>
<dbReference type="Gene3D" id="3.40.50.720">
    <property type="entry name" value="NAD(P)-binding Rossmann-like Domain"/>
    <property type="match status" value="1"/>
</dbReference>
<keyword evidence="5" id="KW-0735">Signal-anchor</keyword>
<evidence type="ECO:0000256" key="10">
    <source>
        <dbReference type="ARBA" id="ARBA00023180"/>
    </source>
</evidence>
<dbReference type="InterPro" id="IPR001509">
    <property type="entry name" value="Epimerase_deHydtase"/>
</dbReference>
<dbReference type="FunFam" id="3.40.50.720:FF:000065">
    <property type="entry name" value="UDP-glucuronic acid decarboxylase 1"/>
    <property type="match status" value="1"/>
</dbReference>
<evidence type="ECO:0000256" key="1">
    <source>
        <dbReference type="ARBA" id="ARBA00001911"/>
    </source>
</evidence>
<evidence type="ECO:0000256" key="11">
    <source>
        <dbReference type="ARBA" id="ARBA00023239"/>
    </source>
</evidence>
<keyword evidence="4" id="KW-0210">Decarboxylase</keyword>
<dbReference type="InterPro" id="IPR036291">
    <property type="entry name" value="NAD(P)-bd_dom_sf"/>
</dbReference>
<evidence type="ECO:0000256" key="8">
    <source>
        <dbReference type="ARBA" id="ARBA00023034"/>
    </source>
</evidence>
<evidence type="ECO:0000256" key="7">
    <source>
        <dbReference type="ARBA" id="ARBA00023027"/>
    </source>
</evidence>
<reference evidence="14 15" key="1">
    <citation type="submission" date="2013-04" db="EMBL/GenBank/DDBJ databases">
        <title>Shimia sp. 22II-S11-Z10 Genome Sequencing.</title>
        <authorList>
            <person name="Lai Q."/>
            <person name="Li G."/>
            <person name="Shao Z."/>
        </authorList>
    </citation>
    <scope>NUCLEOTIDE SEQUENCE [LARGE SCALE GENOMIC DNA]</scope>
    <source>
        <strain evidence="15">22II-S11-Z10</strain>
    </source>
</reference>
<evidence type="ECO:0000256" key="4">
    <source>
        <dbReference type="ARBA" id="ARBA00022793"/>
    </source>
</evidence>
<evidence type="ECO:0000313" key="14">
    <source>
        <dbReference type="EMBL" id="KCV80874.1"/>
    </source>
</evidence>
<organism evidence="14 15">
    <name type="scientific">Actibacterium atlanticum</name>
    <dbReference type="NCBI Taxonomy" id="1461693"/>
    <lineage>
        <taxon>Bacteria</taxon>
        <taxon>Pseudomonadati</taxon>
        <taxon>Pseudomonadota</taxon>
        <taxon>Alphaproteobacteria</taxon>
        <taxon>Rhodobacterales</taxon>
        <taxon>Roseobacteraceae</taxon>
        <taxon>Actibacterium</taxon>
    </lineage>
</organism>
<evidence type="ECO:0000256" key="5">
    <source>
        <dbReference type="ARBA" id="ARBA00022968"/>
    </source>
</evidence>
<keyword evidence="8" id="KW-0333">Golgi apparatus</keyword>
<dbReference type="GO" id="GO:0070403">
    <property type="term" value="F:NAD+ binding"/>
    <property type="evidence" value="ECO:0007669"/>
    <property type="project" value="InterPro"/>
</dbReference>
<dbReference type="PATRIC" id="fig|1461693.3.peg.3062"/>
<evidence type="ECO:0000256" key="3">
    <source>
        <dbReference type="ARBA" id="ARBA00022692"/>
    </source>
</evidence>
<keyword evidence="15" id="KW-1185">Reference proteome</keyword>
<dbReference type="UniPathway" id="UPA00796">
    <property type="reaction ID" value="UER00771"/>
</dbReference>
<feature type="domain" description="NAD-dependent epimerase/dehydratase" evidence="13">
    <location>
        <begin position="24"/>
        <end position="254"/>
    </location>
</feature>
<dbReference type="eggNOG" id="COG0451">
    <property type="taxonomic scope" value="Bacteria"/>
</dbReference>
<dbReference type="GO" id="GO:0033320">
    <property type="term" value="P:UDP-D-xylose biosynthetic process"/>
    <property type="evidence" value="ECO:0007669"/>
    <property type="project" value="UniProtKB-UniPathway"/>
</dbReference>
<protein>
    <submittedName>
        <fullName evidence="14">NAD-dependent epimerase/dehydratase family protein</fullName>
    </submittedName>
</protein>
<evidence type="ECO:0000256" key="6">
    <source>
        <dbReference type="ARBA" id="ARBA00022989"/>
    </source>
</evidence>
<dbReference type="RefSeq" id="WP_420313649.1">
    <property type="nucleotide sequence ID" value="NZ_AQQY01000014.1"/>
</dbReference>
<dbReference type="Pfam" id="PF01370">
    <property type="entry name" value="Epimerase"/>
    <property type="match status" value="1"/>
</dbReference>
<evidence type="ECO:0000313" key="15">
    <source>
        <dbReference type="Proteomes" id="UP000024836"/>
    </source>
</evidence>
<dbReference type="InterPro" id="IPR044516">
    <property type="entry name" value="UXS-like"/>
</dbReference>
<evidence type="ECO:0000259" key="13">
    <source>
        <dbReference type="Pfam" id="PF01370"/>
    </source>
</evidence>
<name>A0A058ZGW5_9RHOB</name>
<dbReference type="STRING" id="1461693.ATO10_15180"/>
<keyword evidence="10" id="KW-0325">Glycoprotein</keyword>
<dbReference type="GO" id="GO:0005737">
    <property type="term" value="C:cytoplasm"/>
    <property type="evidence" value="ECO:0007669"/>
    <property type="project" value="TreeGrafter"/>
</dbReference>
<accession>A0A058ZGW5</accession>
<keyword evidence="3" id="KW-0812">Transmembrane</keyword>
<dbReference type="SUPFAM" id="SSF51735">
    <property type="entry name" value="NAD(P)-binding Rossmann-fold domains"/>
    <property type="match status" value="1"/>
</dbReference>
<dbReference type="CDD" id="cd05230">
    <property type="entry name" value="UGD_SDR_e"/>
    <property type="match status" value="1"/>
</dbReference>
<dbReference type="PANTHER" id="PTHR43078">
    <property type="entry name" value="UDP-GLUCURONIC ACID DECARBOXYLASE-RELATED"/>
    <property type="match status" value="1"/>
</dbReference>
<keyword evidence="7" id="KW-0520">NAD</keyword>
<evidence type="ECO:0000256" key="9">
    <source>
        <dbReference type="ARBA" id="ARBA00023136"/>
    </source>
</evidence>
<keyword evidence="11" id="KW-0456">Lyase</keyword>
<dbReference type="GO" id="GO:0042732">
    <property type="term" value="P:D-xylose metabolic process"/>
    <property type="evidence" value="ECO:0007669"/>
    <property type="project" value="InterPro"/>
</dbReference>
<evidence type="ECO:0000256" key="12">
    <source>
        <dbReference type="ARBA" id="ARBA00037859"/>
    </source>
</evidence>
<dbReference type="Proteomes" id="UP000024836">
    <property type="component" value="Unassembled WGS sequence"/>
</dbReference>
<keyword evidence="6" id="KW-1133">Transmembrane helix</keyword>
<proteinExistence type="predicted"/>